<sequence>MIDSHIPSPCYVLEEVKLIHNLELIDSVQQRAGITVLLALKGFAMFSAFPIVKRYLKGATASSLFEANLVREEFGGDLHLYLPAYQDAEFADLIQNATHITFNSLSQWQRFKNRTIAANLSPGLRINPEYSPVEQDIYNPAAPLSRLGIRAETLGNTLPKGIEGLHCHNLCESDSFALAETLKQIERRFGHHLPQIRWLNLGGGHLMTRQGYDVDHLVDLITDFKQRYPQLQIYLEPSSAIAWETGFLRATVLDLIPTPGPTIAMLDVSFTAHMPDCLEMPYKPRIRGARDPQPGEPTYRMGGLTCLAGDVMGMGDYYFATPLEVGDTVLFEDMIHYTMVKTSCFNGIKHPSIGIMRADNQFELIRVFDYNDYKRRLS</sequence>
<dbReference type="GO" id="GO:0009089">
    <property type="term" value="P:lysine biosynthetic process via diaminopimelate"/>
    <property type="evidence" value="ECO:0007669"/>
    <property type="project" value="TreeGrafter"/>
</dbReference>
<keyword evidence="9" id="KW-1185">Reference proteome</keyword>
<accession>A0A9E8ZBX7</accession>
<evidence type="ECO:0000256" key="1">
    <source>
        <dbReference type="ARBA" id="ARBA00001933"/>
    </source>
</evidence>
<keyword evidence="3" id="KW-0663">Pyridoxal phosphate</keyword>
<evidence type="ECO:0000259" key="7">
    <source>
        <dbReference type="Pfam" id="PF00278"/>
    </source>
</evidence>
<dbReference type="CDD" id="cd06829">
    <property type="entry name" value="PLPDE_III_CANSDC"/>
    <property type="match status" value="1"/>
</dbReference>
<dbReference type="Pfam" id="PF00278">
    <property type="entry name" value="Orn_DAP_Arg_deC"/>
    <property type="match status" value="1"/>
</dbReference>
<dbReference type="Gene3D" id="3.20.20.10">
    <property type="entry name" value="Alanine racemase"/>
    <property type="match status" value="1"/>
</dbReference>
<evidence type="ECO:0000256" key="3">
    <source>
        <dbReference type="ARBA" id="ARBA00022898"/>
    </source>
</evidence>
<dbReference type="InterPro" id="IPR022643">
    <property type="entry name" value="De-COase2_C"/>
</dbReference>
<keyword evidence="4" id="KW-0745">Spermidine biosynthesis</keyword>
<dbReference type="SUPFAM" id="SSF51419">
    <property type="entry name" value="PLP-binding barrel"/>
    <property type="match status" value="1"/>
</dbReference>
<dbReference type="EMBL" id="CP113797">
    <property type="protein sequence ID" value="WAL60414.1"/>
    <property type="molecule type" value="Genomic_DNA"/>
</dbReference>
<name>A0A9E8ZBX7_9CYAN</name>
<evidence type="ECO:0000313" key="8">
    <source>
        <dbReference type="EMBL" id="WAL60414.1"/>
    </source>
</evidence>
<proteinExistence type="predicted"/>
<protein>
    <submittedName>
        <fullName evidence="8">Carboxynorspermidine decarboxylase</fullName>
        <ecNumber evidence="8">4.1.1.96</ecNumber>
    </submittedName>
</protein>
<dbReference type="KEGG" id="tsin:OXH18_00015"/>
<dbReference type="RefSeq" id="WP_268610307.1">
    <property type="nucleotide sequence ID" value="NZ_CP113797.1"/>
</dbReference>
<dbReference type="Gene3D" id="2.40.37.10">
    <property type="entry name" value="Lyase, Ornithine Decarboxylase, Chain A, domain 1"/>
    <property type="match status" value="1"/>
</dbReference>
<dbReference type="PIRSF" id="PIRSF038941">
    <property type="entry name" value="NspC"/>
    <property type="match status" value="1"/>
</dbReference>
<evidence type="ECO:0000313" key="9">
    <source>
        <dbReference type="Proteomes" id="UP001163152"/>
    </source>
</evidence>
<comment type="cofactor">
    <cofactor evidence="1">
        <name>pyridoxal 5'-phosphate</name>
        <dbReference type="ChEBI" id="CHEBI:597326"/>
    </cofactor>
</comment>
<evidence type="ECO:0000256" key="6">
    <source>
        <dbReference type="PIRSR" id="PIRSR038941-1"/>
    </source>
</evidence>
<dbReference type="GO" id="GO:0045312">
    <property type="term" value="P:nor-spermidine biosynthetic process"/>
    <property type="evidence" value="ECO:0007669"/>
    <property type="project" value="InterPro"/>
</dbReference>
<reference evidence="8" key="1">
    <citation type="submission" date="2022-12" db="EMBL/GenBank/DDBJ databases">
        <title>Polyphasic identification of a Novel Hot-Spring Cyanobacterium Ocullathermofonsia sinensis gen nov. sp. nov. and Genomic Insights on its Adaptations to the Thermal Habitat.</title>
        <authorList>
            <person name="Daroch M."/>
            <person name="Tang J."/>
            <person name="Jiang Y."/>
        </authorList>
    </citation>
    <scope>NUCLEOTIDE SEQUENCE</scope>
    <source>
        <strain evidence="8">PKUAC-SCTA174</strain>
    </source>
</reference>
<dbReference type="GO" id="GO:0008836">
    <property type="term" value="F:diaminopimelate decarboxylase activity"/>
    <property type="evidence" value="ECO:0007669"/>
    <property type="project" value="TreeGrafter"/>
</dbReference>
<gene>
    <name evidence="8" type="primary">nspC</name>
    <name evidence="8" type="ORF">OXH18_00015</name>
</gene>
<feature type="domain" description="Orn/DAP/Arg decarboxylase 2 C-terminal" evidence="7">
    <location>
        <begin position="192"/>
        <end position="334"/>
    </location>
</feature>
<dbReference type="PANTHER" id="PTHR43727">
    <property type="entry name" value="DIAMINOPIMELATE DECARBOXYLASE"/>
    <property type="match status" value="1"/>
</dbReference>
<dbReference type="GO" id="GO:0008295">
    <property type="term" value="P:spermidine biosynthetic process"/>
    <property type="evidence" value="ECO:0007669"/>
    <property type="project" value="UniProtKB-KW"/>
</dbReference>
<dbReference type="Proteomes" id="UP001163152">
    <property type="component" value="Chromosome"/>
</dbReference>
<evidence type="ECO:0000256" key="2">
    <source>
        <dbReference type="ARBA" id="ARBA00022793"/>
    </source>
</evidence>
<evidence type="ECO:0000256" key="5">
    <source>
        <dbReference type="ARBA" id="ARBA00023239"/>
    </source>
</evidence>
<dbReference type="InterPro" id="IPR009006">
    <property type="entry name" value="Ala_racemase/Decarboxylase_C"/>
</dbReference>
<keyword evidence="5 8" id="KW-0456">Lyase</keyword>
<dbReference type="InterPro" id="IPR005730">
    <property type="entry name" value="Nsp_de-COase"/>
</dbReference>
<feature type="binding site" evidence="6">
    <location>
        <position position="276"/>
    </location>
    <ligand>
        <name>substrate</name>
    </ligand>
</feature>
<dbReference type="FunFam" id="3.20.20.10:FF:000012">
    <property type="entry name" value="Carboxynorspermidine/carboxyspermidine decarboxylase"/>
    <property type="match status" value="1"/>
</dbReference>
<evidence type="ECO:0000256" key="4">
    <source>
        <dbReference type="ARBA" id="ARBA00023066"/>
    </source>
</evidence>
<organism evidence="8 9">
    <name type="scientific">Thermocoleostomius sinensis A174</name>
    <dbReference type="NCBI Taxonomy" id="2016057"/>
    <lineage>
        <taxon>Bacteria</taxon>
        <taxon>Bacillati</taxon>
        <taxon>Cyanobacteriota</taxon>
        <taxon>Cyanophyceae</taxon>
        <taxon>Oculatellales</taxon>
        <taxon>Oculatellaceae</taxon>
        <taxon>Thermocoleostomius</taxon>
    </lineage>
</organism>
<dbReference type="SUPFAM" id="SSF50621">
    <property type="entry name" value="Alanine racemase C-terminal domain-like"/>
    <property type="match status" value="1"/>
</dbReference>
<dbReference type="NCBIfam" id="TIGR01047">
    <property type="entry name" value="nspC"/>
    <property type="match status" value="1"/>
</dbReference>
<dbReference type="EC" id="4.1.1.96" evidence="8"/>
<dbReference type="PANTHER" id="PTHR43727:SF1">
    <property type="entry name" value="CARBOXYNORSPERMIDINE_CARBOXYSPERMIDINE DECARBOXYLASE"/>
    <property type="match status" value="1"/>
</dbReference>
<dbReference type="InterPro" id="IPR029066">
    <property type="entry name" value="PLP-binding_barrel"/>
</dbReference>
<dbReference type="AlphaFoldDB" id="A0A9E8ZBX7"/>
<keyword evidence="2" id="KW-0210">Decarboxylase</keyword>